<organism evidence="4">
    <name type="scientific">Taenia asiatica</name>
    <name type="common">Asian tapeworm</name>
    <dbReference type="NCBI Taxonomy" id="60517"/>
    <lineage>
        <taxon>Eukaryota</taxon>
        <taxon>Metazoa</taxon>
        <taxon>Spiralia</taxon>
        <taxon>Lophotrochozoa</taxon>
        <taxon>Platyhelminthes</taxon>
        <taxon>Cestoda</taxon>
        <taxon>Eucestoda</taxon>
        <taxon>Cyclophyllidea</taxon>
        <taxon>Taeniidae</taxon>
        <taxon>Taenia</taxon>
    </lineage>
</organism>
<dbReference type="InterPro" id="IPR000494">
    <property type="entry name" value="Rcpt_L-dom"/>
</dbReference>
<dbReference type="Pfam" id="PF01030">
    <property type="entry name" value="Recep_L_domain"/>
    <property type="match status" value="1"/>
</dbReference>
<dbReference type="SUPFAM" id="SSF52058">
    <property type="entry name" value="L domain-like"/>
    <property type="match status" value="1"/>
</dbReference>
<dbReference type="Gene3D" id="3.80.20.20">
    <property type="entry name" value="Receptor L-domain"/>
    <property type="match status" value="1"/>
</dbReference>
<reference evidence="2 3" key="2">
    <citation type="submission" date="2018-11" db="EMBL/GenBank/DDBJ databases">
        <authorList>
            <consortium name="Pathogen Informatics"/>
        </authorList>
    </citation>
    <scope>NUCLEOTIDE SEQUENCE [LARGE SCALE GENOMIC DNA]</scope>
</reference>
<dbReference type="WBParaSite" id="TASK_0000870701-mRNA-1">
    <property type="protein sequence ID" value="TASK_0000870701-mRNA-1"/>
    <property type="gene ID" value="TASK_0000870701"/>
</dbReference>
<keyword evidence="3" id="KW-1185">Reference proteome</keyword>
<evidence type="ECO:0000313" key="2">
    <source>
        <dbReference type="EMBL" id="VDK40886.1"/>
    </source>
</evidence>
<gene>
    <name evidence="2" type="ORF">TASK_LOCUS8708</name>
</gene>
<dbReference type="InterPro" id="IPR036941">
    <property type="entry name" value="Rcpt_L-dom_sf"/>
</dbReference>
<proteinExistence type="predicted"/>
<evidence type="ECO:0000313" key="3">
    <source>
        <dbReference type="Proteomes" id="UP000282613"/>
    </source>
</evidence>
<dbReference type="STRING" id="60517.A0A158RA94"/>
<reference evidence="4" key="1">
    <citation type="submission" date="2016-04" db="UniProtKB">
        <authorList>
            <consortium name="WormBaseParasite"/>
        </authorList>
    </citation>
    <scope>IDENTIFICATION</scope>
</reference>
<sequence length="236" mass="26169">MNEISGFPIDGTYEYLKKLFSSGCTHIVGNLIIYELHPNVDGSDPDLSFLKNIEEISGFLIVMNSSVGEIPLSGLKVIRGLGRGYSLREGLPTASLLIRHTYDSGMVLKKVDLGNLQGKSSFVFVLFSLNTFLLFERLHYFNLELHTLLNRIVSDDMTIYLELNALSVIQNGDVYMFDNPQGCDLVPGLSWSDLFAHPATQHFHSSIDSDLNAADDLHSASCPAFPGKDILKKKLL</sequence>
<accession>A0A158RA94</accession>
<dbReference type="Proteomes" id="UP000282613">
    <property type="component" value="Unassembled WGS sequence"/>
</dbReference>
<evidence type="ECO:0000259" key="1">
    <source>
        <dbReference type="Pfam" id="PF01030"/>
    </source>
</evidence>
<dbReference type="AlphaFoldDB" id="A0A158RA94"/>
<evidence type="ECO:0000313" key="4">
    <source>
        <dbReference type="WBParaSite" id="TASK_0000870701-mRNA-1"/>
    </source>
</evidence>
<dbReference type="EMBL" id="UYRS01018868">
    <property type="protein sequence ID" value="VDK40886.1"/>
    <property type="molecule type" value="Genomic_DNA"/>
</dbReference>
<dbReference type="OrthoDB" id="6219513at2759"/>
<name>A0A158RA94_TAEAS</name>
<feature type="domain" description="Receptor L-domain" evidence="1">
    <location>
        <begin position="23"/>
        <end position="130"/>
    </location>
</feature>
<protein>
    <submittedName>
        <fullName evidence="4">Recep_L_domain domain-containing protein</fullName>
    </submittedName>
</protein>